<dbReference type="AlphaFoldDB" id="A0A8J1MXX2"/>
<feature type="compositionally biased region" description="Basic residues" evidence="1">
    <location>
        <begin position="260"/>
        <end position="270"/>
    </location>
</feature>
<dbReference type="OrthoDB" id="10640850at2759"/>
<feature type="compositionally biased region" description="Polar residues" evidence="1">
    <location>
        <begin position="413"/>
        <end position="429"/>
    </location>
</feature>
<feature type="compositionally biased region" description="Basic residues" evidence="1">
    <location>
        <begin position="388"/>
        <end position="400"/>
    </location>
</feature>
<keyword evidence="2" id="KW-0812">Transmembrane</keyword>
<proteinExistence type="predicted"/>
<feature type="compositionally biased region" description="Basic and acidic residues" evidence="1">
    <location>
        <begin position="232"/>
        <end position="255"/>
    </location>
</feature>
<feature type="transmembrane region" description="Helical" evidence="2">
    <location>
        <begin position="67"/>
        <end position="91"/>
    </location>
</feature>
<keyword evidence="2" id="KW-0472">Membrane</keyword>
<dbReference type="RefSeq" id="XP_041446642.1">
    <property type="nucleotide sequence ID" value="XM_041590708.1"/>
</dbReference>
<keyword evidence="3" id="KW-1185">Reference proteome</keyword>
<feature type="compositionally biased region" description="Polar residues" evidence="1">
    <location>
        <begin position="363"/>
        <end position="383"/>
    </location>
</feature>
<reference evidence="4" key="1">
    <citation type="submission" date="2025-08" db="UniProtKB">
        <authorList>
            <consortium name="RefSeq"/>
        </authorList>
    </citation>
    <scope>IDENTIFICATION</scope>
    <source>
        <strain evidence="4">J_2021</strain>
        <tissue evidence="4">Erythrocytes</tissue>
    </source>
</reference>
<feature type="compositionally biased region" description="Basic residues" evidence="1">
    <location>
        <begin position="292"/>
        <end position="305"/>
    </location>
</feature>
<name>A0A8J1MXX2_XENLA</name>
<evidence type="ECO:0000256" key="2">
    <source>
        <dbReference type="SAM" id="Phobius"/>
    </source>
</evidence>
<evidence type="ECO:0000313" key="4">
    <source>
        <dbReference type="RefSeq" id="XP_041446642.1"/>
    </source>
</evidence>
<evidence type="ECO:0000256" key="1">
    <source>
        <dbReference type="SAM" id="MobiDB-lite"/>
    </source>
</evidence>
<feature type="compositionally biased region" description="Basic residues" evidence="1">
    <location>
        <begin position="340"/>
        <end position="353"/>
    </location>
</feature>
<evidence type="ECO:0000313" key="3">
    <source>
        <dbReference type="Proteomes" id="UP000186698"/>
    </source>
</evidence>
<dbReference type="Proteomes" id="UP000186698">
    <property type="component" value="Chromosome 4L"/>
</dbReference>
<dbReference type="GeneID" id="108713560"/>
<feature type="compositionally biased region" description="Polar residues" evidence="1">
    <location>
        <begin position="315"/>
        <end position="335"/>
    </location>
</feature>
<protein>
    <submittedName>
        <fullName evidence="4">Titin-like</fullName>
    </submittedName>
</protein>
<gene>
    <name evidence="4" type="primary">LOC108713560</name>
</gene>
<organism evidence="3 4">
    <name type="scientific">Xenopus laevis</name>
    <name type="common">African clawed frog</name>
    <dbReference type="NCBI Taxonomy" id="8355"/>
    <lineage>
        <taxon>Eukaryota</taxon>
        <taxon>Metazoa</taxon>
        <taxon>Chordata</taxon>
        <taxon>Craniata</taxon>
        <taxon>Vertebrata</taxon>
        <taxon>Euteleostomi</taxon>
        <taxon>Amphibia</taxon>
        <taxon>Batrachia</taxon>
        <taxon>Anura</taxon>
        <taxon>Pipoidea</taxon>
        <taxon>Pipidae</taxon>
        <taxon>Xenopodinae</taxon>
        <taxon>Xenopus</taxon>
        <taxon>Xenopus</taxon>
    </lineage>
</organism>
<feature type="transmembrane region" description="Helical" evidence="2">
    <location>
        <begin position="12"/>
        <end position="33"/>
    </location>
</feature>
<sequence>MQQHIKKSNMNIMKIFYLFLIECIIIGISLPFAETKIEVPTTVTAGQIELNGEVEDATVDSCPECKYTGYIIILSAMVTIALPGAFGWYLYYRLKKRNAMTDEEKALEDSKPDTLDSKIPLDNFKLLYEKLIKKKTTDNEEKTTEDSQPETFTSKIRLWLATNCTVEKFKLLYNTVRENKTVEKIIVWLSTNCTVEKFKLLYDRLRKKKPIYDEEKAIEKSQPESTPSKSETTARDMLDTGEKTATTKEDKEDSATKQIKVTKKKKKKASVKQSTDEPVQPEQSPQTLALPKKIKVTKKKKKKAPVKISVEESIKTLSVKQSTDEPVQPEQSPQTLALPKKIKVIKKKKKKAPVNKSVEESIKTLSVKQSTDEPVQPEQSPQTLALPKKIKVIKKKKAPVKKSVEESIKTHSVKQSTDEPVQPEQSPQTLALPKKIKVIKKKKKKAPVQPEQSPQTLALPKENACAVDVTEAEQQPMVPLAVSVLSTETKDVQTEISISPIIPECQQPLVESQEETPCNVYYKRKIVLTWVEEITDDEEETSTPQVKEFHK</sequence>
<keyword evidence="2" id="KW-1133">Transmembrane helix</keyword>
<accession>A0A8J1MXX2</accession>
<feature type="region of interest" description="Disordered" evidence="1">
    <location>
        <begin position="216"/>
        <end position="433"/>
    </location>
</feature>
<dbReference type="KEGG" id="xla:108713560"/>